<dbReference type="PANTHER" id="PTHR10458">
    <property type="entry name" value="PEPTIDE DEFORMYLASE"/>
    <property type="match status" value="1"/>
</dbReference>
<dbReference type="SUPFAM" id="SSF56420">
    <property type="entry name" value="Peptide deformylase"/>
    <property type="match status" value="1"/>
</dbReference>
<dbReference type="CDD" id="cd00487">
    <property type="entry name" value="Pep_deformylase"/>
    <property type="match status" value="1"/>
</dbReference>
<proteinExistence type="inferred from homology"/>
<evidence type="ECO:0000256" key="2">
    <source>
        <dbReference type="SAM" id="MobiDB-lite"/>
    </source>
</evidence>
<dbReference type="AlphaFoldDB" id="A0A383CUQ0"/>
<organism evidence="3">
    <name type="scientific">marine metagenome</name>
    <dbReference type="NCBI Taxonomy" id="408172"/>
    <lineage>
        <taxon>unclassified sequences</taxon>
        <taxon>metagenomes</taxon>
        <taxon>ecological metagenomes</taxon>
    </lineage>
</organism>
<feature type="compositionally biased region" description="Acidic residues" evidence="2">
    <location>
        <begin position="132"/>
        <end position="145"/>
    </location>
</feature>
<protein>
    <recommendedName>
        <fullName evidence="4">Peptide deformylase</fullName>
    </recommendedName>
</protein>
<evidence type="ECO:0008006" key="4">
    <source>
        <dbReference type="Google" id="ProtNLM"/>
    </source>
</evidence>
<dbReference type="NCBIfam" id="TIGR00079">
    <property type="entry name" value="pept_deformyl"/>
    <property type="match status" value="1"/>
</dbReference>
<accession>A0A383CUQ0</accession>
<dbReference type="Pfam" id="PF01327">
    <property type="entry name" value="Pep_deformylase"/>
    <property type="match status" value="1"/>
</dbReference>
<gene>
    <name evidence="3" type="ORF">METZ01_LOCUS488613</name>
</gene>
<dbReference type="GO" id="GO:0042586">
    <property type="term" value="F:peptide deformylase activity"/>
    <property type="evidence" value="ECO:0007669"/>
    <property type="project" value="InterPro"/>
</dbReference>
<dbReference type="InterPro" id="IPR036821">
    <property type="entry name" value="Peptide_deformylase_sf"/>
</dbReference>
<dbReference type="PRINTS" id="PR01576">
    <property type="entry name" value="PDEFORMYLASE"/>
</dbReference>
<feature type="non-terminal residue" evidence="3">
    <location>
        <position position="145"/>
    </location>
</feature>
<comment type="similarity">
    <text evidence="1">Belongs to the polypeptide deformylase family.</text>
</comment>
<dbReference type="PANTHER" id="PTHR10458:SF22">
    <property type="entry name" value="PEPTIDE DEFORMYLASE"/>
    <property type="match status" value="1"/>
</dbReference>
<reference evidence="3" key="1">
    <citation type="submission" date="2018-05" db="EMBL/GenBank/DDBJ databases">
        <authorList>
            <person name="Lanie J.A."/>
            <person name="Ng W.-L."/>
            <person name="Kazmierczak K.M."/>
            <person name="Andrzejewski T.M."/>
            <person name="Davidsen T.M."/>
            <person name="Wayne K.J."/>
            <person name="Tettelin H."/>
            <person name="Glass J.I."/>
            <person name="Rusch D."/>
            <person name="Podicherti R."/>
            <person name="Tsui H.-C.T."/>
            <person name="Winkler M.E."/>
        </authorList>
    </citation>
    <scope>NUCLEOTIDE SEQUENCE</scope>
</reference>
<sequence>MVDTMRDANGVGLAANQIGESLMLCVIEIPDEEEVRVLVNPQLVSQEGGRKLIEGCLSVPGYQGQVIRSNKVKVRYQDLQGRKKRITAQGNLLAQALEHEIGHLNGQAYLQHLVAKDAVWKVGDDPPPQYTEDMEYEQSAEDEDS</sequence>
<feature type="region of interest" description="Disordered" evidence="2">
    <location>
        <begin position="124"/>
        <end position="145"/>
    </location>
</feature>
<evidence type="ECO:0000256" key="1">
    <source>
        <dbReference type="ARBA" id="ARBA00010759"/>
    </source>
</evidence>
<name>A0A383CUQ0_9ZZZZ</name>
<evidence type="ECO:0000313" key="3">
    <source>
        <dbReference type="EMBL" id="SVE35759.1"/>
    </source>
</evidence>
<dbReference type="EMBL" id="UINC01211734">
    <property type="protein sequence ID" value="SVE35759.1"/>
    <property type="molecule type" value="Genomic_DNA"/>
</dbReference>
<dbReference type="Gene3D" id="3.90.45.10">
    <property type="entry name" value="Peptide deformylase"/>
    <property type="match status" value="1"/>
</dbReference>
<dbReference type="InterPro" id="IPR023635">
    <property type="entry name" value="Peptide_deformylase"/>
</dbReference>